<dbReference type="Pfam" id="PF01161">
    <property type="entry name" value="PBP"/>
    <property type="match status" value="1"/>
</dbReference>
<dbReference type="CDD" id="cd00866">
    <property type="entry name" value="PEBP_euk"/>
    <property type="match status" value="1"/>
</dbReference>
<feature type="compositionally biased region" description="Basic residues" evidence="1">
    <location>
        <begin position="26"/>
        <end position="35"/>
    </location>
</feature>
<feature type="compositionally biased region" description="Basic and acidic residues" evidence="1">
    <location>
        <begin position="387"/>
        <end position="396"/>
    </location>
</feature>
<organism evidence="2 3">
    <name type="scientific">Macrolepiota fuliginosa MF-IS2</name>
    <dbReference type="NCBI Taxonomy" id="1400762"/>
    <lineage>
        <taxon>Eukaryota</taxon>
        <taxon>Fungi</taxon>
        <taxon>Dikarya</taxon>
        <taxon>Basidiomycota</taxon>
        <taxon>Agaricomycotina</taxon>
        <taxon>Agaricomycetes</taxon>
        <taxon>Agaricomycetidae</taxon>
        <taxon>Agaricales</taxon>
        <taxon>Agaricineae</taxon>
        <taxon>Agaricaceae</taxon>
        <taxon>Macrolepiota</taxon>
    </lineage>
</organism>
<proteinExistence type="predicted"/>
<reference evidence="2" key="1">
    <citation type="submission" date="2020-11" db="EMBL/GenBank/DDBJ databases">
        <authorList>
            <consortium name="DOE Joint Genome Institute"/>
            <person name="Ahrendt S."/>
            <person name="Riley R."/>
            <person name="Andreopoulos W."/>
            <person name="Labutti K."/>
            <person name="Pangilinan J."/>
            <person name="Ruiz-Duenas F.J."/>
            <person name="Barrasa J.M."/>
            <person name="Sanchez-Garcia M."/>
            <person name="Camarero S."/>
            <person name="Miyauchi S."/>
            <person name="Serrano A."/>
            <person name="Linde D."/>
            <person name="Babiker R."/>
            <person name="Drula E."/>
            <person name="Ayuso-Fernandez I."/>
            <person name="Pacheco R."/>
            <person name="Padilla G."/>
            <person name="Ferreira P."/>
            <person name="Barriuso J."/>
            <person name="Kellner H."/>
            <person name="Castanera R."/>
            <person name="Alfaro M."/>
            <person name="Ramirez L."/>
            <person name="Pisabarro A.G."/>
            <person name="Kuo A."/>
            <person name="Tritt A."/>
            <person name="Lipzen A."/>
            <person name="He G."/>
            <person name="Yan M."/>
            <person name="Ng V."/>
            <person name="Cullen D."/>
            <person name="Martin F."/>
            <person name="Rosso M.-N."/>
            <person name="Henrissat B."/>
            <person name="Hibbett D."/>
            <person name="Martinez A.T."/>
            <person name="Grigoriev I.V."/>
        </authorList>
    </citation>
    <scope>NUCLEOTIDE SEQUENCE</scope>
    <source>
        <strain evidence="2">MF-IS2</strain>
    </source>
</reference>
<evidence type="ECO:0000313" key="2">
    <source>
        <dbReference type="EMBL" id="KAF9448843.1"/>
    </source>
</evidence>
<gene>
    <name evidence="2" type="ORF">P691DRAFT_668690</name>
</gene>
<dbReference type="Proteomes" id="UP000807342">
    <property type="component" value="Unassembled WGS sequence"/>
</dbReference>
<dbReference type="InterPro" id="IPR008914">
    <property type="entry name" value="PEBP"/>
</dbReference>
<dbReference type="InterPro" id="IPR036610">
    <property type="entry name" value="PEBP-like_sf"/>
</dbReference>
<dbReference type="Gene3D" id="1.20.58.1180">
    <property type="match status" value="1"/>
</dbReference>
<accession>A0A9P5XD68</accession>
<evidence type="ECO:0000313" key="3">
    <source>
        <dbReference type="Proteomes" id="UP000807342"/>
    </source>
</evidence>
<dbReference type="EMBL" id="MU151148">
    <property type="protein sequence ID" value="KAF9448843.1"/>
    <property type="molecule type" value="Genomic_DNA"/>
</dbReference>
<dbReference type="OrthoDB" id="2153661at2759"/>
<evidence type="ECO:0000256" key="1">
    <source>
        <dbReference type="SAM" id="MobiDB-lite"/>
    </source>
</evidence>
<dbReference type="Gene3D" id="3.90.280.10">
    <property type="entry name" value="PEBP-like"/>
    <property type="match status" value="1"/>
</dbReference>
<dbReference type="SUPFAM" id="SSF49777">
    <property type="entry name" value="PEBP-like"/>
    <property type="match status" value="1"/>
</dbReference>
<feature type="region of interest" description="Disordered" evidence="1">
    <location>
        <begin position="1"/>
        <end position="45"/>
    </location>
</feature>
<dbReference type="InterPro" id="IPR035810">
    <property type="entry name" value="PEBP_euk"/>
</dbReference>
<dbReference type="PANTHER" id="PTHR11362">
    <property type="entry name" value="PHOSPHATIDYLETHANOLAMINE-BINDING PROTEIN"/>
    <property type="match status" value="1"/>
</dbReference>
<name>A0A9P5XD68_9AGAR</name>
<dbReference type="PANTHER" id="PTHR11362:SF82">
    <property type="entry name" value="PHOSPHATIDYLETHANOLAMINE-BINDING PROTEIN 4"/>
    <property type="match status" value="1"/>
</dbReference>
<dbReference type="AlphaFoldDB" id="A0A9P5XD68"/>
<keyword evidence="3" id="KW-1185">Reference proteome</keyword>
<feature type="region of interest" description="Disordered" evidence="1">
    <location>
        <begin position="387"/>
        <end position="409"/>
    </location>
</feature>
<protein>
    <submittedName>
        <fullName evidence="2">PEBP-like protein</fullName>
    </submittedName>
</protein>
<feature type="compositionally biased region" description="Polar residues" evidence="1">
    <location>
        <begin position="1"/>
        <end position="15"/>
    </location>
</feature>
<comment type="caution">
    <text evidence="2">The sequence shown here is derived from an EMBL/GenBank/DDBJ whole genome shotgun (WGS) entry which is preliminary data.</text>
</comment>
<sequence length="409" mass="46519">MSATVQEATSSNSTVDAPPPPTTGTRGRKGKRLPKRATISNTSPREWCRPLAPGVVPAYDLAVELLKTDSAQIKSEAELLRTLIQSTEENRSGAAAKQEEGAMGVVHQLDNEVEAMRKKLKILEVQGEVNLPDIRWKVANAMPDMNKTVDRHLLEQKWRKDGDLDLLMERLYQMKVIPDLLSEMHPSIDVRVTANTLGMVPDKAYRVVEPGTFLLPRQTFDPPKIYTNVFHTDTRLYTLVLLDADVPDEANAAYTTYLHWMQPNIPLSANQTSRVLNLNNHTKYIPPHPQQGTNYHRYVLLLLQQPPRGSSKYSLNIEARSKPNEPTSIHLDIPIVSNKERKGFDLRGFMRDWGFDMRQGGGAHMWREVWDEHVSTIYKDILKTPEPRYGRPKKPDPYAALKQTKRYIS</sequence>